<keyword evidence="3" id="KW-1185">Reference proteome</keyword>
<accession>A0A1H3DSN2</accession>
<protein>
    <submittedName>
        <fullName evidence="2">Uncharacterized protein</fullName>
    </submittedName>
</protein>
<dbReference type="STRING" id="356660.SAMN05444336_108136"/>
<reference evidence="2 3" key="1">
    <citation type="submission" date="2016-10" db="EMBL/GenBank/DDBJ databases">
        <authorList>
            <person name="de Groot N.N."/>
        </authorList>
    </citation>
    <scope>NUCLEOTIDE SEQUENCE [LARGE SCALE GENOMIC DNA]</scope>
    <source>
        <strain evidence="2 3">DSM 17890</strain>
    </source>
</reference>
<organism evidence="2 3">
    <name type="scientific">Albimonas donghaensis</name>
    <dbReference type="NCBI Taxonomy" id="356660"/>
    <lineage>
        <taxon>Bacteria</taxon>
        <taxon>Pseudomonadati</taxon>
        <taxon>Pseudomonadota</taxon>
        <taxon>Alphaproteobacteria</taxon>
        <taxon>Rhodobacterales</taxon>
        <taxon>Paracoccaceae</taxon>
        <taxon>Albimonas</taxon>
    </lineage>
</organism>
<dbReference type="RefSeq" id="WP_281242939.1">
    <property type="nucleotide sequence ID" value="NZ_FNMZ01000008.1"/>
</dbReference>
<gene>
    <name evidence="2" type="ORF">SAMN05444336_108136</name>
</gene>
<feature type="compositionally biased region" description="Basic and acidic residues" evidence="1">
    <location>
        <begin position="1"/>
        <end position="14"/>
    </location>
</feature>
<dbReference type="AlphaFoldDB" id="A0A1H3DSN2"/>
<evidence type="ECO:0000256" key="1">
    <source>
        <dbReference type="SAM" id="MobiDB-lite"/>
    </source>
</evidence>
<dbReference type="Proteomes" id="UP000199118">
    <property type="component" value="Unassembled WGS sequence"/>
</dbReference>
<sequence length="43" mass="4920">MTNNDDLSRARGERPPPLWVDAFTRNTQGLFADEIGAWNERSD</sequence>
<evidence type="ECO:0000313" key="3">
    <source>
        <dbReference type="Proteomes" id="UP000199118"/>
    </source>
</evidence>
<proteinExistence type="predicted"/>
<name>A0A1H3DSN2_9RHOB</name>
<feature type="region of interest" description="Disordered" evidence="1">
    <location>
        <begin position="1"/>
        <end position="20"/>
    </location>
</feature>
<evidence type="ECO:0000313" key="2">
    <source>
        <dbReference type="EMBL" id="SDX69543.1"/>
    </source>
</evidence>
<dbReference type="EMBL" id="FNMZ01000008">
    <property type="protein sequence ID" value="SDX69543.1"/>
    <property type="molecule type" value="Genomic_DNA"/>
</dbReference>